<feature type="binding site" evidence="10">
    <location>
        <position position="475"/>
    </location>
    <ligand>
        <name>substrate</name>
    </ligand>
</feature>
<dbReference type="InterPro" id="IPR013785">
    <property type="entry name" value="Aldolase_TIM"/>
</dbReference>
<dbReference type="SFLD" id="SFLDG01125">
    <property type="entry name" value="C1.1:_Acid_Phosphatase_Like"/>
    <property type="match status" value="1"/>
</dbReference>
<feature type="binding site" evidence="10">
    <location>
        <position position="505"/>
    </location>
    <ligand>
        <name>substrate</name>
    </ligand>
</feature>
<dbReference type="SFLD" id="SFLDS00003">
    <property type="entry name" value="Haloacid_Dehalogenase"/>
    <property type="match status" value="1"/>
</dbReference>
<comment type="pathway">
    <text evidence="1 11">Pyrimidine metabolism; UMP biosynthesis via de novo pathway; UMP from orotate: step 2/2.</text>
</comment>
<feature type="domain" description="Orotidine 5'-phosphate decarboxylase" evidence="13">
    <location>
        <begin position="303"/>
        <end position="520"/>
    </location>
</feature>
<dbReference type="NCBIfam" id="TIGR01740">
    <property type="entry name" value="pyrF"/>
    <property type="match status" value="1"/>
</dbReference>
<evidence type="ECO:0000256" key="12">
    <source>
        <dbReference type="SAM" id="SignalP"/>
    </source>
</evidence>
<dbReference type="HAMAP" id="MF_01200_B">
    <property type="entry name" value="OMPdecase_type1_B"/>
    <property type="match status" value="1"/>
</dbReference>
<dbReference type="SMART" id="SM00934">
    <property type="entry name" value="OMPdecase"/>
    <property type="match status" value="1"/>
</dbReference>
<dbReference type="Gene3D" id="3.40.50.1000">
    <property type="entry name" value="HAD superfamily/HAD-like"/>
    <property type="match status" value="1"/>
</dbReference>
<dbReference type="InterPro" id="IPR036412">
    <property type="entry name" value="HAD-like_sf"/>
</dbReference>
<dbReference type="InterPro" id="IPR014732">
    <property type="entry name" value="OMPdecase"/>
</dbReference>
<dbReference type="CDD" id="cd04725">
    <property type="entry name" value="OMP_decarboxylase_like"/>
    <property type="match status" value="1"/>
</dbReference>
<keyword evidence="8 11" id="KW-0456">Lyase</keyword>
<proteinExistence type="inferred from homology"/>
<dbReference type="PANTHER" id="PTHR32119">
    <property type="entry name" value="OROTIDINE 5'-PHOSPHATE DECARBOXYLASE"/>
    <property type="match status" value="1"/>
</dbReference>
<keyword evidence="5 12" id="KW-0732">Signal</keyword>
<feature type="binding site" evidence="10">
    <location>
        <position position="309"/>
    </location>
    <ligand>
        <name>substrate</name>
    </ligand>
</feature>
<evidence type="ECO:0000256" key="1">
    <source>
        <dbReference type="ARBA" id="ARBA00004861"/>
    </source>
</evidence>
<dbReference type="PROSITE" id="PS51257">
    <property type="entry name" value="PROKAR_LIPOPROTEIN"/>
    <property type="match status" value="1"/>
</dbReference>
<sequence length="531" mass="57483">MRRPVSLSLTLIATAVLGLSACKRVEAPAEAAAPQAPAAAAKADGAPDATANDNLNAVLWMQRAQEYRAITEQTYRAAADHLDVALKEAHWDALVPEERGNEAKGLKPAVVLDVDETVLDNSPYQARLVRDGKEYDELSWDQWVAEKKAKAIPGVVDFAKAANAKGVTLLYISNRAVHLKDATLANLREQGLPVADDSVFLGLGTVVEGCEQAGSEKNCRRRLAGQKYRVLMQFGDQLGDFVEVTANTNDGRDALLQQYHDWFGERWWMLPNPTYGGFEPAQFNNDYSQSRHRAPLPLRDDERLIFALDVPDRVQALEWVDRLGDSVAFYKIGMELLASGEYFQVLDELARRDKRVFVDLKFFDIPATAAAVIKRLAQWPVSYATIHGWHPAMMEACAAANSGDMRLLAVTVLTSMGRPDLAQMGIDREPVEVVVERALAAQAAGIDGVIASGQEAGPIRAATGAGFSIVCPGIRPGGPVGDDQKRTVGVAQAFADGADAIVVGRPIRLASDPQAAAHAIQQEIATALATR</sequence>
<dbReference type="AlphaFoldDB" id="A0AA38XFW1"/>
<dbReference type="GO" id="GO:0006207">
    <property type="term" value="P:'de novo' pyrimidine nucleobase biosynthetic process"/>
    <property type="evidence" value="ECO:0007669"/>
    <property type="project" value="InterPro"/>
</dbReference>
<evidence type="ECO:0000256" key="2">
    <source>
        <dbReference type="ARBA" id="ARBA00011018"/>
    </source>
</evidence>
<evidence type="ECO:0000256" key="8">
    <source>
        <dbReference type="ARBA" id="ARBA00023239"/>
    </source>
</evidence>
<feature type="chain" id="PRO_5041280710" description="Orotidine 5'-phosphate decarboxylase" evidence="12">
    <location>
        <begin position="23"/>
        <end position="531"/>
    </location>
</feature>
<dbReference type="FunFam" id="3.20.20.70:FF:000235">
    <property type="entry name" value="Orotidine 5'-phosphate decarboxylase"/>
    <property type="match status" value="1"/>
</dbReference>
<dbReference type="SUPFAM" id="SSF51366">
    <property type="entry name" value="Ribulose-phoshate binding barrel"/>
    <property type="match status" value="1"/>
</dbReference>
<dbReference type="Gene3D" id="3.20.20.70">
    <property type="entry name" value="Aldolase class I"/>
    <property type="match status" value="1"/>
</dbReference>
<dbReference type="InterPro" id="IPR005519">
    <property type="entry name" value="Acid_phosphat_B-like"/>
</dbReference>
<dbReference type="InterPro" id="IPR018089">
    <property type="entry name" value="OMPdecase_AS"/>
</dbReference>
<evidence type="ECO:0000256" key="5">
    <source>
        <dbReference type="ARBA" id="ARBA00022729"/>
    </source>
</evidence>
<dbReference type="InterPro" id="IPR011060">
    <property type="entry name" value="RibuloseP-bd_barrel"/>
</dbReference>
<dbReference type="EMBL" id="JAPDRN010000212">
    <property type="protein sequence ID" value="KAJ9612705.1"/>
    <property type="molecule type" value="Genomic_DNA"/>
</dbReference>
<dbReference type="InterPro" id="IPR001754">
    <property type="entry name" value="OMPdeCOase_dom"/>
</dbReference>
<feature type="binding site" evidence="10">
    <location>
        <position position="414"/>
    </location>
    <ligand>
        <name>substrate</name>
    </ligand>
</feature>
<feature type="signal peptide" evidence="12">
    <location>
        <begin position="1"/>
        <end position="22"/>
    </location>
</feature>
<dbReference type="InterPro" id="IPR047596">
    <property type="entry name" value="OMPdecase_bac"/>
</dbReference>
<dbReference type="GO" id="GO:0044205">
    <property type="term" value="P:'de novo' UMP biosynthetic process"/>
    <property type="evidence" value="ECO:0007669"/>
    <property type="project" value="InterPro"/>
</dbReference>
<dbReference type="InterPro" id="IPR023214">
    <property type="entry name" value="HAD_sf"/>
</dbReference>
<feature type="active site" description="For OMPdecase activity" evidence="9">
    <location>
        <position position="359"/>
    </location>
</feature>
<accession>A0AA38XFW1</accession>
<name>A0AA38XFW1_9EURO</name>
<dbReference type="GO" id="GO:0004590">
    <property type="term" value="F:orotidine-5'-phosphate decarboxylase activity"/>
    <property type="evidence" value="ECO:0007669"/>
    <property type="project" value="UniProtKB-EC"/>
</dbReference>
<reference evidence="14" key="1">
    <citation type="submission" date="2022-10" db="EMBL/GenBank/DDBJ databases">
        <title>Culturing micro-colonial fungi from biological soil crusts in the Mojave desert and describing Neophaeococcomyces mojavensis, and introducing the new genera and species Taxawa tesnikishii.</title>
        <authorList>
            <person name="Kurbessoian T."/>
            <person name="Stajich J.E."/>
        </authorList>
    </citation>
    <scope>NUCLEOTIDE SEQUENCE</scope>
    <source>
        <strain evidence="14">TK_35</strain>
    </source>
</reference>
<dbReference type="CDD" id="cd07534">
    <property type="entry name" value="HAD_CAP"/>
    <property type="match status" value="1"/>
</dbReference>
<dbReference type="Pfam" id="PF03767">
    <property type="entry name" value="Acid_phosphat_B"/>
    <property type="match status" value="1"/>
</dbReference>
<comment type="caution">
    <text evidence="14">The sequence shown here is derived from an EMBL/GenBank/DDBJ whole genome shotgun (WGS) entry which is preliminary data.</text>
</comment>
<dbReference type="Pfam" id="PF00215">
    <property type="entry name" value="OMPdecase"/>
    <property type="match status" value="1"/>
</dbReference>
<keyword evidence="6 11" id="KW-0210">Decarboxylase</keyword>
<comment type="catalytic activity">
    <reaction evidence="11">
        <text>orotidine 5'-phosphate + H(+) = UMP + CO2</text>
        <dbReference type="Rhea" id="RHEA:11596"/>
        <dbReference type="ChEBI" id="CHEBI:15378"/>
        <dbReference type="ChEBI" id="CHEBI:16526"/>
        <dbReference type="ChEBI" id="CHEBI:57538"/>
        <dbReference type="ChEBI" id="CHEBI:57865"/>
        <dbReference type="EC" id="4.1.1.23"/>
    </reaction>
</comment>
<feature type="binding site" evidence="10">
    <location>
        <position position="331"/>
    </location>
    <ligand>
        <name>substrate</name>
    </ligand>
</feature>
<dbReference type="GO" id="GO:0005829">
    <property type="term" value="C:cytosol"/>
    <property type="evidence" value="ECO:0007669"/>
    <property type="project" value="TreeGrafter"/>
</dbReference>
<dbReference type="NCBIfam" id="NF001273">
    <property type="entry name" value="PRK00230.1"/>
    <property type="match status" value="1"/>
</dbReference>
<evidence type="ECO:0000256" key="4">
    <source>
        <dbReference type="ARBA" id="ARBA00021923"/>
    </source>
</evidence>
<dbReference type="InterPro" id="IPR006423">
    <property type="entry name" value="Lipo_e_P4"/>
</dbReference>
<protein>
    <recommendedName>
        <fullName evidence="4 11">Orotidine 5'-phosphate decarboxylase</fullName>
        <ecNumber evidence="3 11">4.1.1.23</ecNumber>
    </recommendedName>
</protein>
<keyword evidence="7 11" id="KW-0665">Pyrimidine biosynthesis</keyword>
<feature type="binding site" evidence="10">
    <location>
        <position position="504"/>
    </location>
    <ligand>
        <name>substrate</name>
    </ligand>
</feature>
<evidence type="ECO:0000256" key="6">
    <source>
        <dbReference type="ARBA" id="ARBA00022793"/>
    </source>
</evidence>
<comment type="similarity">
    <text evidence="2 11">Belongs to the OMP decarboxylase family.</text>
</comment>
<feature type="active site" description="For OMPdecase activity" evidence="9">
    <location>
        <position position="361"/>
    </location>
</feature>
<gene>
    <name evidence="14" type="ORF">H2204_015003</name>
</gene>
<dbReference type="PROSITE" id="PS00156">
    <property type="entry name" value="OMPDECASE"/>
    <property type="match status" value="1"/>
</dbReference>
<evidence type="ECO:0000256" key="3">
    <source>
        <dbReference type="ARBA" id="ARBA00012321"/>
    </source>
</evidence>
<dbReference type="SUPFAM" id="SSF56784">
    <property type="entry name" value="HAD-like"/>
    <property type="match status" value="1"/>
</dbReference>
<evidence type="ECO:0000256" key="11">
    <source>
        <dbReference type="RuleBase" id="RU000512"/>
    </source>
</evidence>
<evidence type="ECO:0000313" key="14">
    <source>
        <dbReference type="EMBL" id="KAJ9612705.1"/>
    </source>
</evidence>
<feature type="binding site" evidence="10">
    <location>
        <position position="484"/>
    </location>
    <ligand>
        <name>substrate</name>
    </ligand>
</feature>
<dbReference type="EC" id="4.1.1.23" evidence="3 11"/>
<dbReference type="PANTHER" id="PTHR32119:SF2">
    <property type="entry name" value="OROTIDINE 5'-PHOSPHATE DECARBOXYLASE"/>
    <property type="match status" value="1"/>
</dbReference>
<evidence type="ECO:0000256" key="9">
    <source>
        <dbReference type="PIRSR" id="PIRSR614732-1"/>
    </source>
</evidence>
<feature type="active site" description="For OMPdecase activity" evidence="9">
    <location>
        <position position="364"/>
    </location>
</feature>
<evidence type="ECO:0000256" key="7">
    <source>
        <dbReference type="ARBA" id="ARBA00022975"/>
    </source>
</evidence>
<evidence type="ECO:0000256" key="10">
    <source>
        <dbReference type="PIRSR" id="PIRSR614732-2"/>
    </source>
</evidence>
<organism evidence="14">
    <name type="scientific">Knufia peltigerae</name>
    <dbReference type="NCBI Taxonomy" id="1002370"/>
    <lineage>
        <taxon>Eukaryota</taxon>
        <taxon>Fungi</taxon>
        <taxon>Dikarya</taxon>
        <taxon>Ascomycota</taxon>
        <taxon>Pezizomycotina</taxon>
        <taxon>Eurotiomycetes</taxon>
        <taxon>Chaetothyriomycetidae</taxon>
        <taxon>Chaetothyriales</taxon>
        <taxon>Trichomeriaceae</taxon>
        <taxon>Knufia</taxon>
    </lineage>
</organism>
<evidence type="ECO:0000259" key="13">
    <source>
        <dbReference type="SMART" id="SM00934"/>
    </source>
</evidence>